<organism evidence="4 5">
    <name type="scientific">Streptomyces malaysiensis</name>
    <dbReference type="NCBI Taxonomy" id="92644"/>
    <lineage>
        <taxon>Bacteria</taxon>
        <taxon>Bacillati</taxon>
        <taxon>Actinomycetota</taxon>
        <taxon>Actinomycetes</taxon>
        <taxon>Kitasatosporales</taxon>
        <taxon>Streptomycetaceae</taxon>
        <taxon>Streptomyces</taxon>
        <taxon>Streptomyces violaceusniger group</taxon>
    </lineage>
</organism>
<comment type="caution">
    <text evidence="4">The sequence shown here is derived from an EMBL/GenBank/DDBJ whole genome shotgun (WGS) entry which is preliminary data.</text>
</comment>
<dbReference type="Proteomes" id="UP000536624">
    <property type="component" value="Unassembled WGS sequence"/>
</dbReference>
<proteinExistence type="inferred from homology"/>
<dbReference type="SUPFAM" id="SSF51735">
    <property type="entry name" value="NAD(P)-binding Rossmann-fold domains"/>
    <property type="match status" value="1"/>
</dbReference>
<dbReference type="InterPro" id="IPR036291">
    <property type="entry name" value="NAD(P)-bd_dom_sf"/>
</dbReference>
<dbReference type="EMBL" id="JAALLH010000001">
    <property type="protein sequence ID" value="NIY64205.1"/>
    <property type="molecule type" value="Genomic_DNA"/>
</dbReference>
<evidence type="ECO:0000256" key="2">
    <source>
        <dbReference type="ARBA" id="ARBA00023002"/>
    </source>
</evidence>
<dbReference type="AlphaFoldDB" id="A0A7X6AVZ1"/>
<dbReference type="InterPro" id="IPR050259">
    <property type="entry name" value="SDR"/>
</dbReference>
<reference evidence="4 5" key="1">
    <citation type="submission" date="2020-02" db="EMBL/GenBank/DDBJ databases">
        <title>Streptomyces malaysiensis DSM14702 (JHCC583434, PFL_A843) Genome sequencing and assembly.</title>
        <authorList>
            <person name="Samborskyy M."/>
        </authorList>
    </citation>
    <scope>NUCLEOTIDE SEQUENCE [LARGE SCALE GENOMIC DNA]</scope>
    <source>
        <strain evidence="4 5">DSM 14702</strain>
    </source>
</reference>
<feature type="domain" description="Ketoreductase" evidence="3">
    <location>
        <begin position="9"/>
        <end position="189"/>
    </location>
</feature>
<name>A0A7X6AVZ1_STRMQ</name>
<evidence type="ECO:0000313" key="5">
    <source>
        <dbReference type="Proteomes" id="UP000536624"/>
    </source>
</evidence>
<dbReference type="CDD" id="cd05233">
    <property type="entry name" value="SDR_c"/>
    <property type="match status" value="1"/>
</dbReference>
<protein>
    <recommendedName>
        <fullName evidence="3">Ketoreductase domain-containing protein</fullName>
    </recommendedName>
</protein>
<evidence type="ECO:0000259" key="3">
    <source>
        <dbReference type="SMART" id="SM00822"/>
    </source>
</evidence>
<dbReference type="PRINTS" id="PR00081">
    <property type="entry name" value="GDHRDH"/>
</dbReference>
<dbReference type="InterPro" id="IPR057326">
    <property type="entry name" value="KR_dom"/>
</dbReference>
<dbReference type="RefSeq" id="WP_167500806.1">
    <property type="nucleotide sequence ID" value="NZ_JAALLH010000001.1"/>
</dbReference>
<comment type="similarity">
    <text evidence="1">Belongs to the short-chain dehydrogenases/reductases (SDR) family.</text>
</comment>
<dbReference type="PANTHER" id="PTHR42879">
    <property type="entry name" value="3-OXOACYL-(ACYL-CARRIER-PROTEIN) REDUCTASE"/>
    <property type="match status" value="1"/>
</dbReference>
<dbReference type="Gene3D" id="3.40.50.720">
    <property type="entry name" value="NAD(P)-binding Rossmann-like Domain"/>
    <property type="match status" value="1"/>
</dbReference>
<dbReference type="GO" id="GO:0016491">
    <property type="term" value="F:oxidoreductase activity"/>
    <property type="evidence" value="ECO:0007669"/>
    <property type="project" value="UniProtKB-KW"/>
</dbReference>
<dbReference type="Pfam" id="PF13561">
    <property type="entry name" value="adh_short_C2"/>
    <property type="match status" value="1"/>
</dbReference>
<accession>A0A7X6AVZ1</accession>
<dbReference type="InterPro" id="IPR002347">
    <property type="entry name" value="SDR_fam"/>
</dbReference>
<keyword evidence="2" id="KW-0560">Oxidoreductase</keyword>
<dbReference type="PANTHER" id="PTHR42879:SF2">
    <property type="entry name" value="3-OXOACYL-[ACYL-CARRIER-PROTEIN] REDUCTASE FABG"/>
    <property type="match status" value="1"/>
</dbReference>
<evidence type="ECO:0000313" key="4">
    <source>
        <dbReference type="EMBL" id="NIY64205.1"/>
    </source>
</evidence>
<gene>
    <name evidence="4" type="ORF">SMALB_2162</name>
</gene>
<dbReference type="FunFam" id="3.40.50.720:FF:000084">
    <property type="entry name" value="Short-chain dehydrogenase reductase"/>
    <property type="match status" value="1"/>
</dbReference>
<evidence type="ECO:0000256" key="1">
    <source>
        <dbReference type="ARBA" id="ARBA00006484"/>
    </source>
</evidence>
<dbReference type="PRINTS" id="PR00080">
    <property type="entry name" value="SDRFAMILY"/>
</dbReference>
<dbReference type="SMART" id="SM00822">
    <property type="entry name" value="PKS_KR"/>
    <property type="match status" value="1"/>
</dbReference>
<sequence length="249" mass="25961">MDGVRLDGRTALVTGGAGGIGAAICRTIAERGARVLVADIDIAAAERTARALPDAVALHVDLDDQLDVAALGDAVTSRFGGVDILVNNAGVSTVQRFTESDPDTWDRMWRINLRAPMLLSRLLLPAMAERGWGRLIYISTDGARAGAGGESVYAACKAGLFGLAKTLAREAARDGVTSNVVCPGLIDTPMLQQVRSAQPGMVDTLLRAVPMRRAGQVEEVAHLVAHLATEAAAYTTGQTISVSGGVTMV</sequence>